<feature type="transmembrane region" description="Helical" evidence="1">
    <location>
        <begin position="27"/>
        <end position="49"/>
    </location>
</feature>
<feature type="transmembrane region" description="Helical" evidence="1">
    <location>
        <begin position="88"/>
        <end position="111"/>
    </location>
</feature>
<name>A0A3E1BWA1_RHILT</name>
<feature type="transmembrane region" description="Helical" evidence="1">
    <location>
        <begin position="56"/>
        <end position="76"/>
    </location>
</feature>
<sequence>MFPALFALACHFVIVFQEFYKPGPKSWETSILCIPIFAYIWANVFSILVDQTAVSLLSASLATALPCACLAIYFFYSRPIKRKPDPQISASKALGIALSGLALVALAAYGMGQITTCTNAKCRGGTELFGHFRFGAFYLICLWGGWISMCSFLILHDVLRRFFKWAIK</sequence>
<accession>A0A3E1BWA1</accession>
<dbReference type="EMBL" id="NAOO01000004">
    <property type="protein sequence ID" value="RFB99456.1"/>
    <property type="molecule type" value="Genomic_DNA"/>
</dbReference>
<feature type="transmembrane region" description="Helical" evidence="1">
    <location>
        <begin position="132"/>
        <end position="155"/>
    </location>
</feature>
<keyword evidence="1" id="KW-1133">Transmembrane helix</keyword>
<keyword evidence="1" id="KW-0472">Membrane</keyword>
<organism evidence="2 3">
    <name type="scientific">Rhizobium leguminosarum bv. trifolii</name>
    <dbReference type="NCBI Taxonomy" id="386"/>
    <lineage>
        <taxon>Bacteria</taxon>
        <taxon>Pseudomonadati</taxon>
        <taxon>Pseudomonadota</taxon>
        <taxon>Alphaproteobacteria</taxon>
        <taxon>Hyphomicrobiales</taxon>
        <taxon>Rhizobiaceae</taxon>
        <taxon>Rhizobium/Agrobacterium group</taxon>
        <taxon>Rhizobium</taxon>
    </lineage>
</organism>
<evidence type="ECO:0008006" key="4">
    <source>
        <dbReference type="Google" id="ProtNLM"/>
    </source>
</evidence>
<evidence type="ECO:0000256" key="1">
    <source>
        <dbReference type="SAM" id="Phobius"/>
    </source>
</evidence>
<dbReference type="Proteomes" id="UP000256748">
    <property type="component" value="Unassembled WGS sequence"/>
</dbReference>
<protein>
    <recommendedName>
        <fullName evidence="4">Transmembrane protein</fullName>
    </recommendedName>
</protein>
<reference evidence="2 3" key="1">
    <citation type="submission" date="2017-03" db="EMBL/GenBank/DDBJ databases">
        <title>Genome analysis of Rhizobial strains effectives or ineffectives for nitrogen fixation isolated from bean seeds.</title>
        <authorList>
            <person name="Peralta H."/>
            <person name="Aguilar-Vera A."/>
            <person name="Mora Y."/>
            <person name="Vargas-Lagunas C."/>
            <person name="Girard L."/>
            <person name="Mora J."/>
        </authorList>
    </citation>
    <scope>NUCLEOTIDE SEQUENCE [LARGE SCALE GENOMIC DNA]</scope>
    <source>
        <strain evidence="2 3">CCGM5</strain>
    </source>
</reference>
<evidence type="ECO:0000313" key="3">
    <source>
        <dbReference type="Proteomes" id="UP000256748"/>
    </source>
</evidence>
<evidence type="ECO:0000313" key="2">
    <source>
        <dbReference type="EMBL" id="RFB99456.1"/>
    </source>
</evidence>
<keyword evidence="1" id="KW-0812">Transmembrane</keyword>
<gene>
    <name evidence="2" type="ORF">B5K10_02670</name>
</gene>
<proteinExistence type="predicted"/>
<dbReference type="RefSeq" id="WP_116272247.1">
    <property type="nucleotide sequence ID" value="NZ_KZ859521.1"/>
</dbReference>
<comment type="caution">
    <text evidence="2">The sequence shown here is derived from an EMBL/GenBank/DDBJ whole genome shotgun (WGS) entry which is preliminary data.</text>
</comment>
<dbReference type="AlphaFoldDB" id="A0A3E1BWA1"/>